<proteinExistence type="predicted"/>
<keyword evidence="3" id="KW-1185">Reference proteome</keyword>
<accession>A0A063Y2Y1</accession>
<reference evidence="2 3" key="1">
    <citation type="journal article" date="2005" name="Int. J. Syst. Evol. Microbiol.">
        <title>Nitrincola lacisaponensis gen. nov., sp. nov., a novel alkaliphilic bacterium isolated from an alkaline, saline lake.</title>
        <authorList>
            <person name="Dimitriu P.A."/>
            <person name="Shukla S.K."/>
            <person name="Conradt J."/>
            <person name="Marquez M.C."/>
            <person name="Ventosa A."/>
            <person name="Maglia A."/>
            <person name="Peyton B.M."/>
            <person name="Pinkart H.C."/>
            <person name="Mormile M.R."/>
        </authorList>
    </citation>
    <scope>NUCLEOTIDE SEQUENCE [LARGE SCALE GENOMIC DNA]</scope>
    <source>
        <strain evidence="2 3">4CA</strain>
    </source>
</reference>
<protein>
    <submittedName>
        <fullName evidence="2">Uncharacterized protein</fullName>
    </submittedName>
</protein>
<gene>
    <name evidence="2" type="ORF">ADINL_1944</name>
</gene>
<dbReference type="RefSeq" id="WP_036547116.1">
    <property type="nucleotide sequence ID" value="NZ_JMSZ01000030.1"/>
</dbReference>
<dbReference type="Proteomes" id="UP000027318">
    <property type="component" value="Unassembled WGS sequence"/>
</dbReference>
<evidence type="ECO:0000313" key="3">
    <source>
        <dbReference type="Proteomes" id="UP000027318"/>
    </source>
</evidence>
<dbReference type="AlphaFoldDB" id="A0A063Y2Y1"/>
<dbReference type="STRING" id="267850.ADINL_1944"/>
<organism evidence="2 3">
    <name type="scientific">Nitrincola lacisaponensis</name>
    <dbReference type="NCBI Taxonomy" id="267850"/>
    <lineage>
        <taxon>Bacteria</taxon>
        <taxon>Pseudomonadati</taxon>
        <taxon>Pseudomonadota</taxon>
        <taxon>Gammaproteobacteria</taxon>
        <taxon>Oceanospirillales</taxon>
        <taxon>Oceanospirillaceae</taxon>
        <taxon>Nitrincola</taxon>
    </lineage>
</organism>
<comment type="caution">
    <text evidence="2">The sequence shown here is derived from an EMBL/GenBank/DDBJ whole genome shotgun (WGS) entry which is preliminary data.</text>
</comment>
<evidence type="ECO:0000313" key="2">
    <source>
        <dbReference type="EMBL" id="KDE39490.1"/>
    </source>
</evidence>
<evidence type="ECO:0000256" key="1">
    <source>
        <dbReference type="SAM" id="MobiDB-lite"/>
    </source>
</evidence>
<sequence length="83" mass="8537">MNINGVAAQTSGLMNVNRGLDNTQRAAGDIQGSGTPDRPELASGRGVDQAVNQAAVSQNEATASTQVVREVNETLGSLIDTRA</sequence>
<name>A0A063Y2Y1_9GAMM</name>
<dbReference type="EMBL" id="JMSZ01000030">
    <property type="protein sequence ID" value="KDE39490.1"/>
    <property type="molecule type" value="Genomic_DNA"/>
</dbReference>
<dbReference type="OrthoDB" id="6089782at2"/>
<feature type="region of interest" description="Disordered" evidence="1">
    <location>
        <begin position="21"/>
        <end position="47"/>
    </location>
</feature>